<accession>A0A2T0LPT9</accession>
<keyword evidence="2" id="KW-0812">Transmembrane</keyword>
<evidence type="ECO:0008006" key="5">
    <source>
        <dbReference type="Google" id="ProtNLM"/>
    </source>
</evidence>
<dbReference type="EMBL" id="PVNH01000009">
    <property type="protein sequence ID" value="PRX45341.1"/>
    <property type="molecule type" value="Genomic_DNA"/>
</dbReference>
<keyword evidence="4" id="KW-1185">Reference proteome</keyword>
<dbReference type="OrthoDB" id="3214913at2"/>
<keyword evidence="2" id="KW-0472">Membrane</keyword>
<dbReference type="RefSeq" id="WP_106180566.1">
    <property type="nucleotide sequence ID" value="NZ_PVNH01000009.1"/>
</dbReference>
<feature type="compositionally biased region" description="Basic and acidic residues" evidence="1">
    <location>
        <begin position="48"/>
        <end position="59"/>
    </location>
</feature>
<evidence type="ECO:0000313" key="4">
    <source>
        <dbReference type="Proteomes" id="UP000238362"/>
    </source>
</evidence>
<gene>
    <name evidence="3" type="ORF">B0I33_1092</name>
</gene>
<evidence type="ECO:0000256" key="2">
    <source>
        <dbReference type="SAM" id="Phobius"/>
    </source>
</evidence>
<sequence>MSTWRDERRRDRAAEAEQKRADRLAAAEAEAVRLAALSEANRAATEQAHAHEQAREQARRTAKQQRAQRRRAALAGLRGWGSAHVVDLLIYPLAVVSAVMAIPAMAAYGAEVYGTATGYALPVISELGMWAFALAVQVSRAKHPQRPVWALQLGVWGFAAVAFGLNALHGLDRGLSAGVVMGVASVAGVLAHQLVTAAPRRSRAERQEARIARLAERKAARVRKAAVRQAVAEIDPDGIARLVYAPGRYVLARGRVGRRRELQAAIVPGLPVDPVVDGELDALDRELAALLDADRPTTLGTSVAEAIDHADHATDEGGDSGGVATLDRGADQRESRVNRGLIEPRPARSMEQLRAELAAAVEAGRVDPTSAESIRKGLRCSAARARQLRDEHRTGEDQ</sequence>
<feature type="transmembrane region" description="Helical" evidence="2">
    <location>
        <begin position="116"/>
        <end position="136"/>
    </location>
</feature>
<feature type="region of interest" description="Disordered" evidence="1">
    <location>
        <begin position="361"/>
        <end position="398"/>
    </location>
</feature>
<dbReference type="AlphaFoldDB" id="A0A2T0LPT9"/>
<feature type="compositionally biased region" description="Basic and acidic residues" evidence="1">
    <location>
        <begin position="328"/>
        <end position="337"/>
    </location>
</feature>
<feature type="region of interest" description="Disordered" evidence="1">
    <location>
        <begin position="43"/>
        <end position="65"/>
    </location>
</feature>
<feature type="transmembrane region" description="Helical" evidence="2">
    <location>
        <begin position="148"/>
        <end position="168"/>
    </location>
</feature>
<feature type="transmembrane region" description="Helical" evidence="2">
    <location>
        <begin position="88"/>
        <end position="110"/>
    </location>
</feature>
<comment type="caution">
    <text evidence="3">The sequence shown here is derived from an EMBL/GenBank/DDBJ whole genome shotgun (WGS) entry which is preliminary data.</text>
</comment>
<reference evidence="3 4" key="1">
    <citation type="submission" date="2018-03" db="EMBL/GenBank/DDBJ databases">
        <title>Genomic Encyclopedia of Type Strains, Phase III (KMG-III): the genomes of soil and plant-associated and newly described type strains.</title>
        <authorList>
            <person name="Whitman W."/>
        </authorList>
    </citation>
    <scope>NUCLEOTIDE SEQUENCE [LARGE SCALE GENOMIC DNA]</scope>
    <source>
        <strain evidence="3 4">CGMCC 4.7125</strain>
    </source>
</reference>
<feature type="region of interest" description="Disordered" evidence="1">
    <location>
        <begin position="311"/>
        <end position="348"/>
    </location>
</feature>
<evidence type="ECO:0000256" key="1">
    <source>
        <dbReference type="SAM" id="MobiDB-lite"/>
    </source>
</evidence>
<feature type="region of interest" description="Disordered" evidence="1">
    <location>
        <begin position="1"/>
        <end position="21"/>
    </location>
</feature>
<feature type="compositionally biased region" description="Basic and acidic residues" evidence="1">
    <location>
        <begin position="387"/>
        <end position="398"/>
    </location>
</feature>
<organism evidence="3 4">
    <name type="scientific">Prauserella shujinwangii</name>
    <dbReference type="NCBI Taxonomy" id="1453103"/>
    <lineage>
        <taxon>Bacteria</taxon>
        <taxon>Bacillati</taxon>
        <taxon>Actinomycetota</taxon>
        <taxon>Actinomycetes</taxon>
        <taxon>Pseudonocardiales</taxon>
        <taxon>Pseudonocardiaceae</taxon>
        <taxon>Prauserella</taxon>
    </lineage>
</organism>
<proteinExistence type="predicted"/>
<dbReference type="Proteomes" id="UP000238362">
    <property type="component" value="Unassembled WGS sequence"/>
</dbReference>
<feature type="transmembrane region" description="Helical" evidence="2">
    <location>
        <begin position="174"/>
        <end position="195"/>
    </location>
</feature>
<protein>
    <recommendedName>
        <fullName evidence="5">DUF2637 domain-containing protein</fullName>
    </recommendedName>
</protein>
<name>A0A2T0LPT9_9PSEU</name>
<evidence type="ECO:0000313" key="3">
    <source>
        <dbReference type="EMBL" id="PRX45341.1"/>
    </source>
</evidence>
<keyword evidence="2" id="KW-1133">Transmembrane helix</keyword>